<keyword evidence="10" id="KW-1185">Reference proteome</keyword>
<feature type="transmembrane region" description="Helical" evidence="7">
    <location>
        <begin position="334"/>
        <end position="350"/>
    </location>
</feature>
<keyword evidence="5" id="KW-0349">Heme</keyword>
<dbReference type="InParanoid" id="M0MS45"/>
<organism evidence="9 10">
    <name type="scientific">Halococcus saccharolyticus DSM 5350</name>
    <dbReference type="NCBI Taxonomy" id="1227455"/>
    <lineage>
        <taxon>Archaea</taxon>
        <taxon>Methanobacteriati</taxon>
        <taxon>Methanobacteriota</taxon>
        <taxon>Stenosarchaea group</taxon>
        <taxon>Halobacteria</taxon>
        <taxon>Halobacteriales</taxon>
        <taxon>Halococcaceae</taxon>
        <taxon>Halococcus</taxon>
    </lineage>
</organism>
<evidence type="ECO:0000256" key="5">
    <source>
        <dbReference type="RuleBase" id="RU000370"/>
    </source>
</evidence>
<gene>
    <name evidence="9" type="ORF">C449_01296</name>
</gene>
<dbReference type="InterPro" id="IPR036927">
    <property type="entry name" value="Cyt_c_oxase-like_su1_sf"/>
</dbReference>
<dbReference type="PROSITE" id="PS50855">
    <property type="entry name" value="COX1"/>
    <property type="match status" value="1"/>
</dbReference>
<accession>M0MS45</accession>
<feature type="region of interest" description="Disordered" evidence="6">
    <location>
        <begin position="602"/>
        <end position="624"/>
    </location>
</feature>
<dbReference type="InterPro" id="IPR023615">
    <property type="entry name" value="Cyt_c_Oxase_su1_BS"/>
</dbReference>
<feature type="transmembrane region" description="Helical" evidence="7">
    <location>
        <begin position="278"/>
        <end position="303"/>
    </location>
</feature>
<dbReference type="RefSeq" id="WP_006076064.1">
    <property type="nucleotide sequence ID" value="NZ_AOMD01000004.1"/>
</dbReference>
<feature type="transmembrane region" description="Helical" evidence="7">
    <location>
        <begin position="499"/>
        <end position="526"/>
    </location>
</feature>
<evidence type="ECO:0000256" key="3">
    <source>
        <dbReference type="ARBA" id="ARBA00022989"/>
    </source>
</evidence>
<keyword evidence="4 7" id="KW-0472">Membrane</keyword>
<keyword evidence="5" id="KW-0479">Metal-binding</keyword>
<proteinExistence type="inferred from homology"/>
<evidence type="ECO:0000256" key="2">
    <source>
        <dbReference type="ARBA" id="ARBA00022692"/>
    </source>
</evidence>
<dbReference type="AlphaFoldDB" id="M0MS45"/>
<feature type="transmembrane region" description="Helical" evidence="7">
    <location>
        <begin position="90"/>
        <end position="111"/>
    </location>
</feature>
<reference evidence="9 10" key="1">
    <citation type="journal article" date="2014" name="PLoS Genet.">
        <title>Phylogenetically driven sequencing of extremely halophilic archaea reveals strategies for static and dynamic osmo-response.</title>
        <authorList>
            <person name="Becker E.A."/>
            <person name="Seitzer P.M."/>
            <person name="Tritt A."/>
            <person name="Larsen D."/>
            <person name="Krusor M."/>
            <person name="Yao A.I."/>
            <person name="Wu D."/>
            <person name="Madern D."/>
            <person name="Eisen J.A."/>
            <person name="Darling A.E."/>
            <person name="Facciotti M.T."/>
        </authorList>
    </citation>
    <scope>NUCLEOTIDE SEQUENCE [LARGE SCALE GENOMIC DNA]</scope>
    <source>
        <strain evidence="9 10">DSM 5350</strain>
    </source>
</reference>
<feature type="transmembrane region" description="Helical" evidence="7">
    <location>
        <begin position="132"/>
        <end position="156"/>
    </location>
</feature>
<name>M0MS45_9EURY</name>
<dbReference type="STRING" id="1227455.C449_01296"/>
<feature type="transmembrane region" description="Helical" evidence="7">
    <location>
        <begin position="237"/>
        <end position="258"/>
    </location>
</feature>
<feature type="compositionally biased region" description="Low complexity" evidence="6">
    <location>
        <begin position="44"/>
        <end position="56"/>
    </location>
</feature>
<dbReference type="SUPFAM" id="SSF81442">
    <property type="entry name" value="Cytochrome c oxidase subunit I-like"/>
    <property type="match status" value="1"/>
</dbReference>
<dbReference type="PANTHER" id="PTHR10422">
    <property type="entry name" value="CYTOCHROME C OXIDASE SUBUNIT 1"/>
    <property type="match status" value="1"/>
</dbReference>
<feature type="transmembrane region" description="Helical" evidence="7">
    <location>
        <begin position="429"/>
        <end position="451"/>
    </location>
</feature>
<dbReference type="OrthoDB" id="33297at2157"/>
<dbReference type="Proteomes" id="UP000011669">
    <property type="component" value="Unassembled WGS sequence"/>
</dbReference>
<dbReference type="EMBL" id="AOMD01000004">
    <property type="protein sequence ID" value="EMA47559.1"/>
    <property type="molecule type" value="Genomic_DNA"/>
</dbReference>
<evidence type="ECO:0000313" key="10">
    <source>
        <dbReference type="Proteomes" id="UP000011669"/>
    </source>
</evidence>
<dbReference type="GO" id="GO:0015990">
    <property type="term" value="P:electron transport coupled proton transport"/>
    <property type="evidence" value="ECO:0007669"/>
    <property type="project" value="TreeGrafter"/>
</dbReference>
<feature type="region of interest" description="Disordered" evidence="6">
    <location>
        <begin position="28"/>
        <end position="72"/>
    </location>
</feature>
<keyword evidence="5" id="KW-0813">Transport</keyword>
<dbReference type="InterPro" id="IPR000883">
    <property type="entry name" value="Cyt_C_Oxase_1"/>
</dbReference>
<comment type="caution">
    <text evidence="9">The sequence shown here is derived from an EMBL/GenBank/DDBJ whole genome shotgun (WGS) entry which is preliminary data.</text>
</comment>
<dbReference type="PRINTS" id="PR01165">
    <property type="entry name" value="CYCOXIDASEI"/>
</dbReference>
<dbReference type="InterPro" id="IPR023616">
    <property type="entry name" value="Cyt_c_oxase-like_su1_dom"/>
</dbReference>
<protein>
    <submittedName>
        <fullName evidence="9">Cytochrome c oxidase subunit I</fullName>
    </submittedName>
</protein>
<sequence>MSEVIVGVAAVGLVLAVLAWRIHANRKTAPPELPQPDGGEPNGVRRSSSGPRSDGGYLPENPTTETGAETEAKSAGLTRWLTTVDHKDIGIMYIVFGTIAGLWGGTDAMMIRTELLTPAADLWTEGTYNALFTTHGLTMLILFVTPVFFGMANYFLPILIGADDLAFPRLNALSFWLLPPALLLIRGGLVVNLFAKFLGVWVPVDAISFLFEIKPPEIGWYMYAPLSLQSGNPQVDFLLLGLHLSGISTVLASINFIITVFAERDEEVSWADVDLFTWTLVTTAGIALLAFSLLGAALVMLLLDRNFGTTFFALEGGGPILWQHIFWFWGHPEVYIIVLPGFGLMSTILPKFAGRTLFGRKYVIYSTFAIGVLSFGVWAHHMFSTGIDPRIRASFMAVSLAIAIPSAIKEFNWITTIWKGRVRLTAPMIFCVGGLSTFVIGGITGVFLASIPVDLLYHDTYYVVGHFHMILMGIIPFMMMAAGYYWFPILTERMYDQPLARFQAVLMVVGVIVTFGAMLITGALGLPRRYASYPAEFAPLMEITTIGAYVIGISVLLWLWNMLKSYFWGSRITEADVWDLKEVGQFTREWQHFEEQLRERYAADGSGKREHHRAIPDGTGEGDE</sequence>
<comment type="similarity">
    <text evidence="5">Belongs to the heme-copper respiratory oxidase family.</text>
</comment>
<feature type="transmembrane region" description="Helical" evidence="7">
    <location>
        <begin position="176"/>
        <end position="195"/>
    </location>
</feature>
<evidence type="ECO:0000259" key="8">
    <source>
        <dbReference type="PROSITE" id="PS50855"/>
    </source>
</evidence>
<dbReference type="GO" id="GO:0020037">
    <property type="term" value="F:heme binding"/>
    <property type="evidence" value="ECO:0007669"/>
    <property type="project" value="InterPro"/>
</dbReference>
<evidence type="ECO:0000256" key="4">
    <source>
        <dbReference type="ARBA" id="ARBA00023136"/>
    </source>
</evidence>
<keyword evidence="5" id="KW-0408">Iron</keyword>
<feature type="domain" description="Cytochrome oxidase subunit I profile" evidence="8">
    <location>
        <begin position="80"/>
        <end position="569"/>
    </location>
</feature>
<dbReference type="Gene3D" id="1.20.210.10">
    <property type="entry name" value="Cytochrome c oxidase-like, subunit I domain"/>
    <property type="match status" value="1"/>
</dbReference>
<feature type="transmembrane region" description="Helical" evidence="7">
    <location>
        <begin position="463"/>
        <end position="487"/>
    </location>
</feature>
<evidence type="ECO:0000256" key="7">
    <source>
        <dbReference type="SAM" id="Phobius"/>
    </source>
</evidence>
<dbReference type="GO" id="GO:0009060">
    <property type="term" value="P:aerobic respiration"/>
    <property type="evidence" value="ECO:0007669"/>
    <property type="project" value="InterPro"/>
</dbReference>
<dbReference type="GO" id="GO:0022904">
    <property type="term" value="P:respiratory electron transport chain"/>
    <property type="evidence" value="ECO:0007669"/>
    <property type="project" value="TreeGrafter"/>
</dbReference>
<dbReference type="CDD" id="cd00919">
    <property type="entry name" value="Heme_Cu_Oxidase_I"/>
    <property type="match status" value="1"/>
</dbReference>
<feature type="transmembrane region" description="Helical" evidence="7">
    <location>
        <begin position="391"/>
        <end position="408"/>
    </location>
</feature>
<dbReference type="PANTHER" id="PTHR10422:SF18">
    <property type="entry name" value="CYTOCHROME C OXIDASE SUBUNIT 1"/>
    <property type="match status" value="1"/>
</dbReference>
<feature type="transmembrane region" description="Helical" evidence="7">
    <location>
        <begin position="362"/>
        <end position="379"/>
    </location>
</feature>
<dbReference type="Pfam" id="PF00115">
    <property type="entry name" value="COX1"/>
    <property type="match status" value="1"/>
</dbReference>
<dbReference type="GO" id="GO:0004129">
    <property type="term" value="F:cytochrome-c oxidase activity"/>
    <property type="evidence" value="ECO:0007669"/>
    <property type="project" value="InterPro"/>
</dbReference>
<evidence type="ECO:0000313" key="9">
    <source>
        <dbReference type="EMBL" id="EMA47559.1"/>
    </source>
</evidence>
<keyword evidence="3 7" id="KW-1133">Transmembrane helix</keyword>
<dbReference type="PATRIC" id="fig|1227455.4.peg.267"/>
<feature type="transmembrane region" description="Helical" evidence="7">
    <location>
        <begin position="546"/>
        <end position="563"/>
    </location>
</feature>
<keyword evidence="2 5" id="KW-0812">Transmembrane</keyword>
<keyword evidence="5" id="KW-0679">Respiratory chain</keyword>
<evidence type="ECO:0000256" key="1">
    <source>
        <dbReference type="ARBA" id="ARBA00004141"/>
    </source>
</evidence>
<dbReference type="GO" id="GO:0016020">
    <property type="term" value="C:membrane"/>
    <property type="evidence" value="ECO:0007669"/>
    <property type="project" value="UniProtKB-SubCell"/>
</dbReference>
<keyword evidence="5" id="KW-0249">Electron transport</keyword>
<comment type="subcellular location">
    <subcellularLocation>
        <location evidence="1">Membrane</location>
        <topology evidence="1">Multi-pass membrane protein</topology>
    </subcellularLocation>
</comment>
<dbReference type="PROSITE" id="PS00077">
    <property type="entry name" value="COX1_CUB"/>
    <property type="match status" value="1"/>
</dbReference>
<evidence type="ECO:0000256" key="6">
    <source>
        <dbReference type="SAM" id="MobiDB-lite"/>
    </source>
</evidence>